<dbReference type="GO" id="GO:0000329">
    <property type="term" value="C:fungal-type vacuole membrane"/>
    <property type="evidence" value="ECO:0007669"/>
    <property type="project" value="TreeGrafter"/>
</dbReference>
<dbReference type="GO" id="GO:0000221">
    <property type="term" value="C:vacuolar proton-transporting V-type ATPase, V1 domain"/>
    <property type="evidence" value="ECO:0007669"/>
    <property type="project" value="UniProtKB-UniRule"/>
</dbReference>
<dbReference type="Proteomes" id="UP000250043">
    <property type="component" value="Unassembled WGS sequence"/>
</dbReference>
<dbReference type="SUPFAM" id="SSF48371">
    <property type="entry name" value="ARM repeat"/>
    <property type="match status" value="1"/>
</dbReference>
<dbReference type="InterPro" id="IPR016024">
    <property type="entry name" value="ARM-type_fold"/>
</dbReference>
<dbReference type="PANTHER" id="PTHR10698:SF0">
    <property type="entry name" value="V-TYPE PROTON ATPASE SUBUNIT H"/>
    <property type="match status" value="1"/>
</dbReference>
<dbReference type="OrthoDB" id="10263554at2759"/>
<dbReference type="Pfam" id="PF11698">
    <property type="entry name" value="V-ATPase_H_C"/>
    <property type="match status" value="1"/>
</dbReference>
<evidence type="ECO:0000256" key="2">
    <source>
        <dbReference type="ARBA" id="ARBA00022448"/>
    </source>
</evidence>
<dbReference type="EMBL" id="KV722337">
    <property type="protein sequence ID" value="OCH95297.1"/>
    <property type="molecule type" value="Genomic_DNA"/>
</dbReference>
<dbReference type="PIRSF" id="PIRSF032184">
    <property type="entry name" value="ATPase_V1_H"/>
    <property type="match status" value="1"/>
</dbReference>
<evidence type="ECO:0000313" key="7">
    <source>
        <dbReference type="EMBL" id="OCH95297.1"/>
    </source>
</evidence>
<keyword evidence="2 5" id="KW-0813">Transport</keyword>
<dbReference type="PANTHER" id="PTHR10698">
    <property type="entry name" value="V-TYPE PROTON ATPASE SUBUNIT H"/>
    <property type="match status" value="1"/>
</dbReference>
<comment type="subunit">
    <text evidence="5">V-ATPase is a heteromultimeric enzyme made up of two complexes: the ATP-hydrolytic V1 complex and the proton translocation V0 complex.</text>
</comment>
<dbReference type="InterPro" id="IPR011989">
    <property type="entry name" value="ARM-like"/>
</dbReference>
<dbReference type="InterPro" id="IPR011987">
    <property type="entry name" value="ATPase_V1-cplx_hsu_C"/>
</dbReference>
<evidence type="ECO:0000256" key="1">
    <source>
        <dbReference type="ARBA" id="ARBA00008613"/>
    </source>
</evidence>
<dbReference type="AlphaFoldDB" id="A0A8E2J5N2"/>
<dbReference type="Pfam" id="PF03224">
    <property type="entry name" value="V-ATPase_H_N"/>
    <property type="match status" value="1"/>
</dbReference>
<name>A0A8E2J5N2_9APHY</name>
<comment type="similarity">
    <text evidence="1 5">Belongs to the V-ATPase H subunit family.</text>
</comment>
<keyword evidence="4 5" id="KW-0406">Ion transport</keyword>
<dbReference type="Gene3D" id="1.25.10.10">
    <property type="entry name" value="Leucine-rich Repeat Variant"/>
    <property type="match status" value="1"/>
</dbReference>
<dbReference type="GO" id="GO:0046961">
    <property type="term" value="F:proton-transporting ATPase activity, rotational mechanism"/>
    <property type="evidence" value="ECO:0007669"/>
    <property type="project" value="UniProtKB-UniRule"/>
</dbReference>
<accession>A0A8E2J5N2</accession>
<dbReference type="InterPro" id="IPR038497">
    <property type="entry name" value="ATPase_V1-cplx_hsu_C_sf"/>
</dbReference>
<sequence length="437" mass="49508">MSIALVTNSYLDDYSAKIRAKPVPWEGYQRAGLVTSEELSLLKKVDRQPKAKIESLLLSDGQAYVLLYLRLLKKLQRVDTQQFILVMVADALADHEERIPLFTGSSQVDQDLPYGPLLRILDSQDDFVQLKTIQILTILFSAEASPQPLQRLQPYLNVIASLVIRPSPQTRDIAVQCLEAVLPRPEVRKAVWANSSLVAGLVDILKHNPGPQMCYQVGFCLWLITFEQEVAEQINSKFDIIPLLVDVAQSAVKEKVIRVVVATFRNLVTKAPSQNLPAMLVTQLLPFAKNLATRKWSDEDIVEDVQFLRDELNARFESLTTYDEYSSELTSGHLSWTPVHESELFWKENAAKLNDKDYEQLKILIRLLKESNDPVVLAVAAHDLGQYVKHCERGKKVISDLSGKTRVMELMSHDNPDVRYRALICVQRLVSHPWATV</sequence>
<feature type="domain" description="ATPase V1 complex subunit H C-terminal" evidence="6">
    <location>
        <begin position="319"/>
        <end position="434"/>
    </location>
</feature>
<gene>
    <name evidence="7" type="ORF">OBBRIDRAFT_788490</name>
</gene>
<evidence type="ECO:0000256" key="5">
    <source>
        <dbReference type="PIRNR" id="PIRNR032184"/>
    </source>
</evidence>
<reference evidence="7 8" key="1">
    <citation type="submission" date="2016-07" db="EMBL/GenBank/DDBJ databases">
        <title>Draft genome of the white-rot fungus Obba rivulosa 3A-2.</title>
        <authorList>
            <consortium name="DOE Joint Genome Institute"/>
            <person name="Miettinen O."/>
            <person name="Riley R."/>
            <person name="Acob R."/>
            <person name="Barry K."/>
            <person name="Cullen D."/>
            <person name="De Vries R."/>
            <person name="Hainaut M."/>
            <person name="Hatakka A."/>
            <person name="Henrissat B."/>
            <person name="Hilden K."/>
            <person name="Kuo R."/>
            <person name="Labutti K."/>
            <person name="Lipzen A."/>
            <person name="Makela M.R."/>
            <person name="Sandor L."/>
            <person name="Spatafora J.W."/>
            <person name="Grigoriev I.V."/>
            <person name="Hibbett D.S."/>
        </authorList>
    </citation>
    <scope>NUCLEOTIDE SEQUENCE [LARGE SCALE GENOMIC DNA]</scope>
    <source>
        <strain evidence="7 8">3A-2</strain>
    </source>
</reference>
<dbReference type="Gene3D" id="1.25.40.150">
    <property type="entry name" value="V-type ATPase, subunit H, C-terminal domain"/>
    <property type="match status" value="1"/>
</dbReference>
<evidence type="ECO:0000259" key="6">
    <source>
        <dbReference type="Pfam" id="PF11698"/>
    </source>
</evidence>
<proteinExistence type="inferred from homology"/>
<evidence type="ECO:0000313" key="8">
    <source>
        <dbReference type="Proteomes" id="UP000250043"/>
    </source>
</evidence>
<evidence type="ECO:0000256" key="3">
    <source>
        <dbReference type="ARBA" id="ARBA00022781"/>
    </source>
</evidence>
<protein>
    <recommendedName>
        <fullName evidence="5">V-type proton ATPase subunit H</fullName>
    </recommendedName>
</protein>
<organism evidence="7 8">
    <name type="scientific">Obba rivulosa</name>
    <dbReference type="NCBI Taxonomy" id="1052685"/>
    <lineage>
        <taxon>Eukaryota</taxon>
        <taxon>Fungi</taxon>
        <taxon>Dikarya</taxon>
        <taxon>Basidiomycota</taxon>
        <taxon>Agaricomycotina</taxon>
        <taxon>Agaricomycetes</taxon>
        <taxon>Polyporales</taxon>
        <taxon>Gelatoporiaceae</taxon>
        <taxon>Obba</taxon>
    </lineage>
</organism>
<keyword evidence="8" id="KW-1185">Reference proteome</keyword>
<evidence type="ECO:0000256" key="4">
    <source>
        <dbReference type="ARBA" id="ARBA00023065"/>
    </source>
</evidence>
<dbReference type="InterPro" id="IPR004908">
    <property type="entry name" value="ATPase_V1-cplx_hsu"/>
</dbReference>
<keyword evidence="3 5" id="KW-0375">Hydrogen ion transport</keyword>
<comment type="function">
    <text evidence="5">Subunit of the V1 complex of vacuolar(H+)-ATPase (V-ATPase), a multisubunit enzyme composed of a peripheral complex (V1) that hydrolyzes ATP and a membrane integral complex (V0) that translocates protons. V-ATPase is responsible for acidifying and maintaining the pH of intracellular compartments.</text>
</comment>